<dbReference type="Gene3D" id="2.30.30.100">
    <property type="match status" value="1"/>
</dbReference>
<dbReference type="InterPro" id="IPR045864">
    <property type="entry name" value="aa-tRNA-synth_II/BPL/LPL"/>
</dbReference>
<dbReference type="NCBIfam" id="TIGR00121">
    <property type="entry name" value="birA_ligase"/>
    <property type="match status" value="1"/>
</dbReference>
<dbReference type="GO" id="GO:0005737">
    <property type="term" value="C:cytoplasm"/>
    <property type="evidence" value="ECO:0007669"/>
    <property type="project" value="TreeGrafter"/>
</dbReference>
<keyword evidence="1 6" id="KW-0436">Ligase</keyword>
<feature type="region of interest" description="Disordered" evidence="4">
    <location>
        <begin position="198"/>
        <end position="230"/>
    </location>
</feature>
<evidence type="ECO:0000256" key="3">
    <source>
        <dbReference type="ARBA" id="ARBA00024227"/>
    </source>
</evidence>
<protein>
    <recommendedName>
        <fullName evidence="3">biotin--[biotin carboxyl-carrier protein] ligase</fullName>
        <ecNumber evidence="3">6.3.4.15</ecNumber>
    </recommendedName>
</protein>
<evidence type="ECO:0000256" key="4">
    <source>
        <dbReference type="SAM" id="MobiDB-lite"/>
    </source>
</evidence>
<accession>A0A6L9S3V8</accession>
<reference evidence="6 7" key="1">
    <citation type="submission" date="2020-02" db="EMBL/GenBank/DDBJ databases">
        <authorList>
            <person name="Li X.-J."/>
            <person name="Han X.-M."/>
        </authorList>
    </citation>
    <scope>NUCLEOTIDE SEQUENCE [LARGE SCALE GENOMIC DNA]</scope>
    <source>
        <strain evidence="6 7">CCTCC AB 2017055</strain>
    </source>
</reference>
<proteinExistence type="predicted"/>
<dbReference type="PANTHER" id="PTHR12835">
    <property type="entry name" value="BIOTIN PROTEIN LIGASE"/>
    <property type="match status" value="1"/>
</dbReference>
<name>A0A6L9S3V8_9ACTN</name>
<dbReference type="EC" id="6.3.4.15" evidence="3"/>
<organism evidence="6 7">
    <name type="scientific">Phytoactinopolyspora halotolerans</name>
    <dbReference type="NCBI Taxonomy" id="1981512"/>
    <lineage>
        <taxon>Bacteria</taxon>
        <taxon>Bacillati</taxon>
        <taxon>Actinomycetota</taxon>
        <taxon>Actinomycetes</taxon>
        <taxon>Jiangellales</taxon>
        <taxon>Jiangellaceae</taxon>
        <taxon>Phytoactinopolyspora</taxon>
    </lineage>
</organism>
<gene>
    <name evidence="6" type="ORF">G1H10_06135</name>
</gene>
<keyword evidence="2" id="KW-0092">Biotin</keyword>
<evidence type="ECO:0000259" key="5">
    <source>
        <dbReference type="PROSITE" id="PS51733"/>
    </source>
</evidence>
<dbReference type="Gene3D" id="3.30.930.10">
    <property type="entry name" value="Bira Bifunctional Protein, Domain 2"/>
    <property type="match status" value="1"/>
</dbReference>
<dbReference type="GO" id="GO:0004077">
    <property type="term" value="F:biotin--[biotin carboxyl-carrier protein] ligase activity"/>
    <property type="evidence" value="ECO:0007669"/>
    <property type="project" value="UniProtKB-EC"/>
</dbReference>
<dbReference type="CDD" id="cd16442">
    <property type="entry name" value="BPL"/>
    <property type="match status" value="1"/>
</dbReference>
<dbReference type="Pfam" id="PF02237">
    <property type="entry name" value="BPL_C"/>
    <property type="match status" value="1"/>
</dbReference>
<comment type="caution">
    <text evidence="6">The sequence shown here is derived from an EMBL/GenBank/DDBJ whole genome shotgun (WGS) entry which is preliminary data.</text>
</comment>
<feature type="compositionally biased region" description="Low complexity" evidence="4">
    <location>
        <begin position="198"/>
        <end position="223"/>
    </location>
</feature>
<dbReference type="EMBL" id="JAAGOA010000003">
    <property type="protein sequence ID" value="NED99742.1"/>
    <property type="molecule type" value="Genomic_DNA"/>
</dbReference>
<keyword evidence="7" id="KW-1185">Reference proteome</keyword>
<dbReference type="Pfam" id="PF03099">
    <property type="entry name" value="BPL_LplA_LipB"/>
    <property type="match status" value="1"/>
</dbReference>
<evidence type="ECO:0000256" key="1">
    <source>
        <dbReference type="ARBA" id="ARBA00022598"/>
    </source>
</evidence>
<dbReference type="InterPro" id="IPR004143">
    <property type="entry name" value="BPL_LPL_catalytic"/>
</dbReference>
<evidence type="ECO:0000313" key="6">
    <source>
        <dbReference type="EMBL" id="NED99742.1"/>
    </source>
</evidence>
<dbReference type="PANTHER" id="PTHR12835:SF5">
    <property type="entry name" value="BIOTIN--PROTEIN LIGASE"/>
    <property type="match status" value="1"/>
</dbReference>
<dbReference type="InterPro" id="IPR004408">
    <property type="entry name" value="Biotin_CoA_COase_ligase"/>
</dbReference>
<dbReference type="SUPFAM" id="SSF55681">
    <property type="entry name" value="Class II aaRS and biotin synthetases"/>
    <property type="match status" value="1"/>
</dbReference>
<dbReference type="Proteomes" id="UP000475214">
    <property type="component" value="Unassembled WGS sequence"/>
</dbReference>
<dbReference type="InterPro" id="IPR003142">
    <property type="entry name" value="BPL_C"/>
</dbReference>
<dbReference type="PROSITE" id="PS51733">
    <property type="entry name" value="BPL_LPL_CATALYTIC"/>
    <property type="match status" value="1"/>
</dbReference>
<evidence type="ECO:0000313" key="7">
    <source>
        <dbReference type="Proteomes" id="UP000475214"/>
    </source>
</evidence>
<sequence>MSSTAAQPSERQRSGGMWTMQRVARTASTNADVSVLAQDGAPEGTAVVADHQTSGRGRLERTWQTPAGTSLTVSFLLRPDDVPVNRWPWLPLLAGVAVVDAIGDLMDIEAGLKWPNDVLVGDRKLAGILVERVETPDGAAAVVGIGLNIRQRDEELPEGGTSLRLQVGADTPPPARDALLDALCDRLAERYLAWRRSAAGPASAPASPPGTDASTTTGTSSAGEQPLREAYRDRCVTLGRRVGVELPGRQRVEGSAVDVDHDGRLLVDTGAGVEAFGAGEIVHLRPL</sequence>
<dbReference type="AlphaFoldDB" id="A0A6L9S3V8"/>
<feature type="domain" description="BPL/LPL catalytic" evidence="5">
    <location>
        <begin position="18"/>
        <end position="195"/>
    </location>
</feature>
<evidence type="ECO:0000256" key="2">
    <source>
        <dbReference type="ARBA" id="ARBA00023267"/>
    </source>
</evidence>